<feature type="region of interest" description="Disordered" evidence="1">
    <location>
        <begin position="284"/>
        <end position="356"/>
    </location>
</feature>
<dbReference type="GeneID" id="59378068"/>
<evidence type="ECO:0000313" key="4">
    <source>
        <dbReference type="Proteomes" id="UP000623687"/>
    </source>
</evidence>
<feature type="transmembrane region" description="Helical" evidence="2">
    <location>
        <begin position="102"/>
        <end position="128"/>
    </location>
</feature>
<evidence type="ECO:0000256" key="2">
    <source>
        <dbReference type="SAM" id="Phobius"/>
    </source>
</evidence>
<evidence type="ECO:0000256" key="1">
    <source>
        <dbReference type="SAM" id="MobiDB-lite"/>
    </source>
</evidence>
<feature type="compositionally biased region" description="Polar residues" evidence="1">
    <location>
        <begin position="323"/>
        <end position="332"/>
    </location>
</feature>
<proteinExistence type="predicted"/>
<keyword evidence="2" id="KW-0472">Membrane</keyword>
<organism evidence="3 4">
    <name type="scientific">Pleurotus ostreatus</name>
    <name type="common">Oyster mushroom</name>
    <name type="synonym">White-rot fungus</name>
    <dbReference type="NCBI Taxonomy" id="5322"/>
    <lineage>
        <taxon>Eukaryota</taxon>
        <taxon>Fungi</taxon>
        <taxon>Dikarya</taxon>
        <taxon>Basidiomycota</taxon>
        <taxon>Agaricomycotina</taxon>
        <taxon>Agaricomycetes</taxon>
        <taxon>Agaricomycetidae</taxon>
        <taxon>Agaricales</taxon>
        <taxon>Pleurotineae</taxon>
        <taxon>Pleurotaceae</taxon>
        <taxon>Pleurotus</taxon>
    </lineage>
</organism>
<reference evidence="3" key="1">
    <citation type="submission" date="2019-07" db="EMBL/GenBank/DDBJ databases">
        <authorList>
            <person name="Palmer J.M."/>
        </authorList>
    </citation>
    <scope>NUCLEOTIDE SEQUENCE</scope>
    <source>
        <strain evidence="3">PC9</strain>
    </source>
</reference>
<feature type="compositionally biased region" description="Polar residues" evidence="1">
    <location>
        <begin position="284"/>
        <end position="300"/>
    </location>
</feature>
<evidence type="ECO:0000313" key="3">
    <source>
        <dbReference type="EMBL" id="KAF7429012.1"/>
    </source>
</evidence>
<dbReference type="EMBL" id="JACETU010000005">
    <property type="protein sequence ID" value="KAF7429012.1"/>
    <property type="molecule type" value="Genomic_DNA"/>
</dbReference>
<dbReference type="VEuPathDB" id="FungiDB:PC9H_008250"/>
<dbReference type="RefSeq" id="XP_036631384.1">
    <property type="nucleotide sequence ID" value="XM_036777764.1"/>
</dbReference>
<name>A0A8H6ZZS7_PLEOS</name>
<feature type="transmembrane region" description="Helical" evidence="2">
    <location>
        <begin position="218"/>
        <end position="244"/>
    </location>
</feature>
<accession>A0A8H6ZZS7</accession>
<feature type="compositionally biased region" description="Basic and acidic residues" evidence="1">
    <location>
        <begin position="339"/>
        <end position="356"/>
    </location>
</feature>
<dbReference type="AlphaFoldDB" id="A0A8H6ZZS7"/>
<protein>
    <submittedName>
        <fullName evidence="3">Uncharacterized protein</fullName>
    </submittedName>
</protein>
<dbReference type="OrthoDB" id="2796825at2759"/>
<keyword evidence="2" id="KW-0812">Transmembrane</keyword>
<keyword evidence="4" id="KW-1185">Reference proteome</keyword>
<sequence>MPTSIDEPRDQLWLEQSINTAGYLGTIAYGLHIAVYSAATYYLLASRTPRRWRFHAFNTIIFAMGTIHIATTIRFDQQAWILERNYPGGPSAFLLHEESRPLVLLGISAAAIAGFMVDGLLVGHLLRVHRRHRCAHTPNRFLKPSQPESSFFTPVLTIANIIESAHPYTGTWGPNLGIACWATSMALNMLLTTLLAAKILHHRRKLLANGLANASSTYLGAVSMLIETAFPVGLISCIFIILYARQNTAENLFTPLISQVYCIAPQLIIIRVYRGHAWSADTVTRAQGSPGHSPQESRITSPEELPNIQFAQRSSRQPHKFETSSIITSTEDPGSAGILKKEGFDRHETRAEKSPV</sequence>
<feature type="transmembrane region" description="Helical" evidence="2">
    <location>
        <begin position="20"/>
        <end position="44"/>
    </location>
</feature>
<feature type="transmembrane region" description="Helical" evidence="2">
    <location>
        <begin position="56"/>
        <end position="75"/>
    </location>
</feature>
<keyword evidence="2" id="KW-1133">Transmembrane helix</keyword>
<dbReference type="Proteomes" id="UP000623687">
    <property type="component" value="Unassembled WGS sequence"/>
</dbReference>
<comment type="caution">
    <text evidence="3">The sequence shown here is derived from an EMBL/GenBank/DDBJ whole genome shotgun (WGS) entry which is preliminary data.</text>
</comment>
<gene>
    <name evidence="3" type="ORF">PC9H_008250</name>
</gene>
<feature type="transmembrane region" description="Helical" evidence="2">
    <location>
        <begin position="175"/>
        <end position="197"/>
    </location>
</feature>